<evidence type="ECO:0000313" key="1">
    <source>
        <dbReference type="EMBL" id="KAJ8132126.1"/>
    </source>
</evidence>
<gene>
    <name evidence="1" type="ORF">O1611_g1497</name>
</gene>
<sequence length="144" mass="15448">MKVIPTLSLCTTFACVFASTIPQAADLEIQRREVSDCGNFSSSCEYVGVEVKDGQVLLEAGCIGTTPQEPLSLTKLDLNRCVGSVKGKLVGKQQGDLLNTCKDITYSKPMLSAECDDSGHRSDFNLDEVVGNGDSQLCCFGYHA</sequence>
<keyword evidence="2" id="KW-1185">Reference proteome</keyword>
<reference evidence="1" key="1">
    <citation type="submission" date="2022-12" db="EMBL/GenBank/DDBJ databases">
        <title>Genome Sequence of Lasiodiplodia mahajangana.</title>
        <authorList>
            <person name="Buettner E."/>
        </authorList>
    </citation>
    <scope>NUCLEOTIDE SEQUENCE</scope>
    <source>
        <strain evidence="1">VT137</strain>
    </source>
</reference>
<dbReference type="EMBL" id="JAPUUL010000177">
    <property type="protein sequence ID" value="KAJ8132126.1"/>
    <property type="molecule type" value="Genomic_DNA"/>
</dbReference>
<accession>A0ACC2JX89</accession>
<comment type="caution">
    <text evidence="1">The sequence shown here is derived from an EMBL/GenBank/DDBJ whole genome shotgun (WGS) entry which is preliminary data.</text>
</comment>
<organism evidence="1 2">
    <name type="scientific">Lasiodiplodia mahajangana</name>
    <dbReference type="NCBI Taxonomy" id="1108764"/>
    <lineage>
        <taxon>Eukaryota</taxon>
        <taxon>Fungi</taxon>
        <taxon>Dikarya</taxon>
        <taxon>Ascomycota</taxon>
        <taxon>Pezizomycotina</taxon>
        <taxon>Dothideomycetes</taxon>
        <taxon>Dothideomycetes incertae sedis</taxon>
        <taxon>Botryosphaeriales</taxon>
        <taxon>Botryosphaeriaceae</taxon>
        <taxon>Lasiodiplodia</taxon>
    </lineage>
</organism>
<protein>
    <submittedName>
        <fullName evidence="1">Uncharacterized protein</fullName>
    </submittedName>
</protein>
<proteinExistence type="predicted"/>
<dbReference type="Proteomes" id="UP001153332">
    <property type="component" value="Unassembled WGS sequence"/>
</dbReference>
<evidence type="ECO:0000313" key="2">
    <source>
        <dbReference type="Proteomes" id="UP001153332"/>
    </source>
</evidence>
<name>A0ACC2JX89_9PEZI</name>